<evidence type="ECO:0000313" key="1">
    <source>
        <dbReference type="EMBL" id="RHZ65279.1"/>
    </source>
</evidence>
<evidence type="ECO:0000313" key="2">
    <source>
        <dbReference type="Proteomes" id="UP000266861"/>
    </source>
</evidence>
<gene>
    <name evidence="1" type="ORF">Glove_318g58</name>
</gene>
<comment type="caution">
    <text evidence="1">The sequence shown here is derived from an EMBL/GenBank/DDBJ whole genome shotgun (WGS) entry which is preliminary data.</text>
</comment>
<name>A0A397HQ09_9GLOM</name>
<keyword evidence="2" id="KW-1185">Reference proteome</keyword>
<accession>A0A397HQ09</accession>
<sequence>MVKSADELYELFSQEVPRLQELYARCAKVYKWVLERTLIEKMIEFEKKASDSRRLYSEKILLAQDRKLINACVGTKKGKKNFQVLLVFFLQR</sequence>
<dbReference type="STRING" id="1348612.A0A397HQ09"/>
<protein>
    <submittedName>
        <fullName evidence="1">Uncharacterized protein</fullName>
    </submittedName>
</protein>
<reference evidence="1 2" key="1">
    <citation type="submission" date="2018-08" db="EMBL/GenBank/DDBJ databases">
        <title>Genome and evolution of the arbuscular mycorrhizal fungus Diversispora epigaea (formerly Glomus versiforme) and its bacterial endosymbionts.</title>
        <authorList>
            <person name="Sun X."/>
            <person name="Fei Z."/>
            <person name="Harrison M."/>
        </authorList>
    </citation>
    <scope>NUCLEOTIDE SEQUENCE [LARGE SCALE GENOMIC DNA]</scope>
    <source>
        <strain evidence="1 2">IT104</strain>
    </source>
</reference>
<dbReference type="OrthoDB" id="642895at2759"/>
<dbReference type="EMBL" id="PQFF01000290">
    <property type="protein sequence ID" value="RHZ65279.1"/>
    <property type="molecule type" value="Genomic_DNA"/>
</dbReference>
<dbReference type="AlphaFoldDB" id="A0A397HQ09"/>
<organism evidence="1 2">
    <name type="scientific">Diversispora epigaea</name>
    <dbReference type="NCBI Taxonomy" id="1348612"/>
    <lineage>
        <taxon>Eukaryota</taxon>
        <taxon>Fungi</taxon>
        <taxon>Fungi incertae sedis</taxon>
        <taxon>Mucoromycota</taxon>
        <taxon>Glomeromycotina</taxon>
        <taxon>Glomeromycetes</taxon>
        <taxon>Diversisporales</taxon>
        <taxon>Diversisporaceae</taxon>
        <taxon>Diversispora</taxon>
    </lineage>
</organism>
<proteinExistence type="predicted"/>
<dbReference type="Proteomes" id="UP000266861">
    <property type="component" value="Unassembled WGS sequence"/>
</dbReference>